<evidence type="ECO:0000313" key="7">
    <source>
        <dbReference type="Proteomes" id="UP000202440"/>
    </source>
</evidence>
<dbReference type="SMART" id="SM00704">
    <property type="entry name" value="ZnF_CDGSH"/>
    <property type="match status" value="1"/>
</dbReference>
<dbReference type="Pfam" id="PF09360">
    <property type="entry name" value="zf-CDGSH"/>
    <property type="match status" value="1"/>
</dbReference>
<keyword evidence="7" id="KW-1185">Reference proteome</keyword>
<accession>A0A222FGQ2</accession>
<keyword evidence="3" id="KW-0408">Iron</keyword>
<dbReference type="InterPro" id="IPR052950">
    <property type="entry name" value="CISD"/>
</dbReference>
<reference evidence="6 7" key="1">
    <citation type="submission" date="2017-07" db="EMBL/GenBank/DDBJ databases">
        <title>Annotated genome sequence of Bacterioplanes sanyensis isolated from Red Sea.</title>
        <authorList>
            <person name="Rehman Z.U."/>
        </authorList>
    </citation>
    <scope>NUCLEOTIDE SEQUENCE [LARGE SCALE GENOMIC DNA]</scope>
    <source>
        <strain evidence="6 7">NV9</strain>
    </source>
</reference>
<protein>
    <recommendedName>
        <fullName evidence="5">Iron-binding zinc finger CDGSH type domain-containing protein</fullName>
    </recommendedName>
</protein>
<gene>
    <name evidence="6" type="ORF">CHH28_03345</name>
</gene>
<dbReference type="PANTHER" id="PTHR46491">
    <property type="entry name" value="CDGSH IRON SULFUR DOMAIN PROTEIN HOMOLOG"/>
    <property type="match status" value="1"/>
</dbReference>
<dbReference type="RefSeq" id="WP_094058975.1">
    <property type="nucleotide sequence ID" value="NZ_CP022530.1"/>
</dbReference>
<name>A0A222FGQ2_9GAMM</name>
<dbReference type="Proteomes" id="UP000202440">
    <property type="component" value="Chromosome"/>
</dbReference>
<dbReference type="Gene3D" id="3.40.5.90">
    <property type="entry name" value="CDGSH iron-sulfur domain, mitoNEET-type"/>
    <property type="match status" value="1"/>
</dbReference>
<evidence type="ECO:0000256" key="1">
    <source>
        <dbReference type="ARBA" id="ARBA00022714"/>
    </source>
</evidence>
<feature type="domain" description="Iron-binding zinc finger CDGSH type" evidence="5">
    <location>
        <begin position="36"/>
        <end position="73"/>
    </location>
</feature>
<evidence type="ECO:0000256" key="4">
    <source>
        <dbReference type="ARBA" id="ARBA00023014"/>
    </source>
</evidence>
<evidence type="ECO:0000256" key="3">
    <source>
        <dbReference type="ARBA" id="ARBA00023004"/>
    </source>
</evidence>
<sequence>MSDAIPIVHTWNAHQQQRLCGCKQCQRRPYADDSCTTPIQVLPQRQQMVWLCSCRLSQRYPYCDGSHNPRNGMTLRQAVAEICKDVIKSWRRD</sequence>
<dbReference type="PANTHER" id="PTHR46491:SF3">
    <property type="entry name" value="CDGSH IRON-SULFUR DOMAIN-CONTAINING PROTEIN 3, MITOCHONDRIAL"/>
    <property type="match status" value="1"/>
</dbReference>
<evidence type="ECO:0000313" key="6">
    <source>
        <dbReference type="EMBL" id="ASP37766.1"/>
    </source>
</evidence>
<dbReference type="OrthoDB" id="9795032at2"/>
<evidence type="ECO:0000259" key="5">
    <source>
        <dbReference type="SMART" id="SM00704"/>
    </source>
</evidence>
<proteinExistence type="predicted"/>
<dbReference type="EMBL" id="CP022530">
    <property type="protein sequence ID" value="ASP37766.1"/>
    <property type="molecule type" value="Genomic_DNA"/>
</dbReference>
<dbReference type="InterPro" id="IPR042216">
    <property type="entry name" value="MitoNEET_CISD"/>
</dbReference>
<dbReference type="GO" id="GO:0051537">
    <property type="term" value="F:2 iron, 2 sulfur cluster binding"/>
    <property type="evidence" value="ECO:0007669"/>
    <property type="project" value="UniProtKB-KW"/>
</dbReference>
<keyword evidence="4" id="KW-0411">Iron-sulfur</keyword>
<keyword evidence="1" id="KW-0001">2Fe-2S</keyword>
<evidence type="ECO:0000256" key="2">
    <source>
        <dbReference type="ARBA" id="ARBA00022723"/>
    </source>
</evidence>
<keyword evidence="2" id="KW-0479">Metal-binding</keyword>
<dbReference type="InterPro" id="IPR018967">
    <property type="entry name" value="FeS-contain_CDGSH-typ"/>
</dbReference>
<dbReference type="AlphaFoldDB" id="A0A222FGQ2"/>
<dbReference type="GO" id="GO:0046872">
    <property type="term" value="F:metal ion binding"/>
    <property type="evidence" value="ECO:0007669"/>
    <property type="project" value="UniProtKB-KW"/>
</dbReference>
<dbReference type="GO" id="GO:0005737">
    <property type="term" value="C:cytoplasm"/>
    <property type="evidence" value="ECO:0007669"/>
    <property type="project" value="UniProtKB-ARBA"/>
</dbReference>
<dbReference type="KEGG" id="bsan:CHH28_03345"/>
<organism evidence="6 7">
    <name type="scientific">Bacterioplanes sanyensis</name>
    <dbReference type="NCBI Taxonomy" id="1249553"/>
    <lineage>
        <taxon>Bacteria</taxon>
        <taxon>Pseudomonadati</taxon>
        <taxon>Pseudomonadota</taxon>
        <taxon>Gammaproteobacteria</taxon>
        <taxon>Oceanospirillales</taxon>
        <taxon>Oceanospirillaceae</taxon>
        <taxon>Bacterioplanes</taxon>
    </lineage>
</organism>